<gene>
    <name evidence="1" type="ORF">INT46_007759</name>
</gene>
<dbReference type="EMBL" id="JAEPRC010000771">
    <property type="protein sequence ID" value="KAG2191950.1"/>
    <property type="molecule type" value="Genomic_DNA"/>
</dbReference>
<dbReference type="AlphaFoldDB" id="A0A8H7QH03"/>
<reference evidence="1" key="1">
    <citation type="submission" date="2020-12" db="EMBL/GenBank/DDBJ databases">
        <title>Metabolic potential, ecology and presence of endohyphal bacteria is reflected in genomic diversity of Mucoromycotina.</title>
        <authorList>
            <person name="Muszewska A."/>
            <person name="Okrasinska A."/>
            <person name="Steczkiewicz K."/>
            <person name="Drgas O."/>
            <person name="Orlowska M."/>
            <person name="Perlinska-Lenart U."/>
            <person name="Aleksandrzak-Piekarczyk T."/>
            <person name="Szatraj K."/>
            <person name="Zielenkiewicz U."/>
            <person name="Pilsyk S."/>
            <person name="Malc E."/>
            <person name="Mieczkowski P."/>
            <person name="Kruszewska J.S."/>
            <person name="Biernat P."/>
            <person name="Pawlowska J."/>
        </authorList>
    </citation>
    <scope>NUCLEOTIDE SEQUENCE</scope>
    <source>
        <strain evidence="1">CBS 226.32</strain>
    </source>
</reference>
<sequence>MTDYNNIPLQLPDAFKQYLKKFNCKSTVDIRKALNQKESWEDSYHQDKHSNLDWIKQSIHMLLQEYELDSFANDHSENWNRNYKRSGGIGGVCCKKKRQKNFRRRIQLS</sequence>
<dbReference type="OrthoDB" id="2397721at2759"/>
<protein>
    <submittedName>
        <fullName evidence="1">Uncharacterized protein</fullName>
    </submittedName>
</protein>
<keyword evidence="2" id="KW-1185">Reference proteome</keyword>
<dbReference type="Proteomes" id="UP000650833">
    <property type="component" value="Unassembled WGS sequence"/>
</dbReference>
<organism evidence="1 2">
    <name type="scientific">Mucor plumbeus</name>
    <dbReference type="NCBI Taxonomy" id="97098"/>
    <lineage>
        <taxon>Eukaryota</taxon>
        <taxon>Fungi</taxon>
        <taxon>Fungi incertae sedis</taxon>
        <taxon>Mucoromycota</taxon>
        <taxon>Mucoromycotina</taxon>
        <taxon>Mucoromycetes</taxon>
        <taxon>Mucorales</taxon>
        <taxon>Mucorineae</taxon>
        <taxon>Mucoraceae</taxon>
        <taxon>Mucor</taxon>
    </lineage>
</organism>
<accession>A0A8H7QH03</accession>
<evidence type="ECO:0000313" key="2">
    <source>
        <dbReference type="Proteomes" id="UP000650833"/>
    </source>
</evidence>
<proteinExistence type="predicted"/>
<name>A0A8H7QH03_9FUNG</name>
<evidence type="ECO:0000313" key="1">
    <source>
        <dbReference type="EMBL" id="KAG2191950.1"/>
    </source>
</evidence>
<comment type="caution">
    <text evidence="1">The sequence shown here is derived from an EMBL/GenBank/DDBJ whole genome shotgun (WGS) entry which is preliminary data.</text>
</comment>